<reference evidence="5" key="1">
    <citation type="submission" date="2015-10" db="EMBL/GenBank/DDBJ databases">
        <title>Extensive mobilome-driven genome diversification in gut-associated Bacteroides vulgatus mpk.</title>
        <authorList>
            <person name="Beier S."/>
            <person name="Lange A."/>
            <person name="Huson D.H."/>
            <person name="Frick J.-S."/>
            <person name="Autenrieth I.B."/>
        </authorList>
    </citation>
    <scope>NUCLEOTIDE SEQUENCE [LARGE SCALE GENOMIC DNA]</scope>
    <source>
        <strain evidence="5">mpk</strain>
    </source>
</reference>
<dbReference type="InterPro" id="IPR036249">
    <property type="entry name" value="Thioredoxin-like_sf"/>
</dbReference>
<feature type="chain" id="PRO_5006050663" evidence="2">
    <location>
        <begin position="25"/>
        <end position="169"/>
    </location>
</feature>
<dbReference type="CDD" id="cd02966">
    <property type="entry name" value="TlpA_like_family"/>
    <property type="match status" value="1"/>
</dbReference>
<dbReference type="Gene3D" id="3.40.30.10">
    <property type="entry name" value="Glutaredoxin"/>
    <property type="match status" value="1"/>
</dbReference>
<feature type="domain" description="Thioredoxin" evidence="3">
    <location>
        <begin position="27"/>
        <end position="169"/>
    </location>
</feature>
<dbReference type="SUPFAM" id="SSF52833">
    <property type="entry name" value="Thioredoxin-like"/>
    <property type="match status" value="1"/>
</dbReference>
<dbReference type="GO" id="GO:0016209">
    <property type="term" value="F:antioxidant activity"/>
    <property type="evidence" value="ECO:0007669"/>
    <property type="project" value="InterPro"/>
</dbReference>
<evidence type="ECO:0000256" key="2">
    <source>
        <dbReference type="SAM" id="SignalP"/>
    </source>
</evidence>
<keyword evidence="1" id="KW-0676">Redox-active center</keyword>
<reference evidence="4 5" key="2">
    <citation type="journal article" date="2016" name="Genome Biol. Evol.">
        <title>Extensive mobilome-driven genome diversification in mouse gut-associated Bacteroides vulgatus mpk.</title>
        <authorList>
            <person name="Lange A."/>
            <person name="Beier S."/>
            <person name="Steimle A."/>
            <person name="Autenrieth I.B."/>
            <person name="Huson D.H."/>
            <person name="Frick J.S."/>
        </authorList>
    </citation>
    <scope>NUCLEOTIDE SEQUENCE [LARGE SCALE GENOMIC DNA]</scope>
    <source>
        <strain evidence="5">mpk</strain>
    </source>
</reference>
<evidence type="ECO:0000256" key="1">
    <source>
        <dbReference type="ARBA" id="ARBA00023284"/>
    </source>
</evidence>
<dbReference type="PROSITE" id="PS00194">
    <property type="entry name" value="THIOREDOXIN_1"/>
    <property type="match status" value="1"/>
</dbReference>
<dbReference type="EMBL" id="CP013020">
    <property type="protein sequence ID" value="ALK86715.1"/>
    <property type="molecule type" value="Genomic_DNA"/>
</dbReference>
<evidence type="ECO:0000313" key="5">
    <source>
        <dbReference type="Proteomes" id="UP000061587"/>
    </source>
</evidence>
<dbReference type="Proteomes" id="UP000061587">
    <property type="component" value="Chromosome"/>
</dbReference>
<dbReference type="PANTHER" id="PTHR42852">
    <property type="entry name" value="THIOL:DISULFIDE INTERCHANGE PROTEIN DSBE"/>
    <property type="match status" value="1"/>
</dbReference>
<evidence type="ECO:0000259" key="3">
    <source>
        <dbReference type="PROSITE" id="PS51352"/>
    </source>
</evidence>
<dbReference type="Pfam" id="PF00578">
    <property type="entry name" value="AhpC-TSA"/>
    <property type="match status" value="1"/>
</dbReference>
<keyword evidence="2" id="KW-0732">Signal</keyword>
<accession>A0A0P0M5U6</accession>
<evidence type="ECO:0000313" key="4">
    <source>
        <dbReference type="EMBL" id="ALK86715.1"/>
    </source>
</evidence>
<dbReference type="PATRIC" id="fig|821.40.peg.4998"/>
<dbReference type="PROSITE" id="PS51352">
    <property type="entry name" value="THIOREDOXIN_2"/>
    <property type="match status" value="1"/>
</dbReference>
<sequence length="169" mass="19511">MRTMKMKKLGLLFMMLCMVFAVNAQELKKGDKLPDFHLKSAVYGDVSSAELKGKVVLVSLFATWCGPCQLELAEIEKTLWPEYKDNKDFVLLVIGREHTDEQLRAYNERKKFTFPLYPDPKREVFSLFAEKSIPRAYLFNKEGEAVYTSIGYEKEEFGYLMNAIAEALK</sequence>
<dbReference type="InterPro" id="IPR000866">
    <property type="entry name" value="AhpC/TSA"/>
</dbReference>
<protein>
    <submittedName>
        <fullName evidence="4">Thioredoxin-like protein yneN</fullName>
    </submittedName>
</protein>
<organism evidence="4 5">
    <name type="scientific">Phocaeicola vulgatus</name>
    <name type="common">Bacteroides vulgatus</name>
    <dbReference type="NCBI Taxonomy" id="821"/>
    <lineage>
        <taxon>Bacteria</taxon>
        <taxon>Pseudomonadati</taxon>
        <taxon>Bacteroidota</taxon>
        <taxon>Bacteroidia</taxon>
        <taxon>Bacteroidales</taxon>
        <taxon>Bacteroidaceae</taxon>
        <taxon>Phocaeicola</taxon>
    </lineage>
</organism>
<gene>
    <name evidence="4" type="ORF">BvMPK_4168</name>
</gene>
<dbReference type="AlphaFoldDB" id="A0A0P0M5U6"/>
<feature type="signal peptide" evidence="2">
    <location>
        <begin position="1"/>
        <end position="24"/>
    </location>
</feature>
<proteinExistence type="predicted"/>
<name>A0A0P0M5U6_PHOVU</name>
<dbReference type="PANTHER" id="PTHR42852:SF17">
    <property type="entry name" value="THIOREDOXIN-LIKE PROTEIN HI_1115"/>
    <property type="match status" value="1"/>
</dbReference>
<dbReference type="InterPro" id="IPR013766">
    <property type="entry name" value="Thioredoxin_domain"/>
</dbReference>
<dbReference type="GO" id="GO:0016491">
    <property type="term" value="F:oxidoreductase activity"/>
    <property type="evidence" value="ECO:0007669"/>
    <property type="project" value="InterPro"/>
</dbReference>
<dbReference type="InterPro" id="IPR050553">
    <property type="entry name" value="Thioredoxin_ResA/DsbE_sf"/>
</dbReference>
<dbReference type="InterPro" id="IPR017937">
    <property type="entry name" value="Thioredoxin_CS"/>
</dbReference>